<dbReference type="GO" id="GO:0016151">
    <property type="term" value="F:nickel cation binding"/>
    <property type="evidence" value="ECO:0007669"/>
    <property type="project" value="InterPro"/>
</dbReference>
<dbReference type="InterPro" id="IPR022988">
    <property type="entry name" value="Ni_resp_reg_NikR"/>
</dbReference>
<dbReference type="Pfam" id="PF08753">
    <property type="entry name" value="NikR_C"/>
    <property type="match status" value="1"/>
</dbReference>
<accession>X0TC85</accession>
<dbReference type="InterPro" id="IPR010985">
    <property type="entry name" value="Ribbon_hlx_hlx"/>
</dbReference>
<gene>
    <name evidence="10" type="ORF">S01H1_02496</name>
</gene>
<dbReference type="PANTHER" id="PTHR34719">
    <property type="entry name" value="NICKEL-RESPONSIVE REGULATOR"/>
    <property type="match status" value="1"/>
</dbReference>
<dbReference type="InterPro" id="IPR013321">
    <property type="entry name" value="Arc_rbn_hlx_hlx"/>
</dbReference>
<dbReference type="HAMAP" id="MF_00476">
    <property type="entry name" value="NikR"/>
    <property type="match status" value="1"/>
</dbReference>
<comment type="cofactor">
    <cofactor evidence="1">
        <name>Ni(2+)</name>
        <dbReference type="ChEBI" id="CHEBI:49786"/>
    </cofactor>
</comment>
<dbReference type="NCBIfam" id="NF002169">
    <property type="entry name" value="PRK01002.1"/>
    <property type="match status" value="1"/>
</dbReference>
<dbReference type="InterPro" id="IPR050192">
    <property type="entry name" value="CopG/NikR_regulator"/>
</dbReference>
<dbReference type="InterPro" id="IPR045865">
    <property type="entry name" value="ACT-like_dom_sf"/>
</dbReference>
<evidence type="ECO:0000259" key="9">
    <source>
        <dbReference type="Pfam" id="PF08753"/>
    </source>
</evidence>
<keyword evidence="5" id="KW-0805">Transcription regulation</keyword>
<keyword evidence="6" id="KW-0238">DNA-binding</keyword>
<dbReference type="AlphaFoldDB" id="X0TC85"/>
<evidence type="ECO:0000259" key="8">
    <source>
        <dbReference type="Pfam" id="PF01402"/>
    </source>
</evidence>
<dbReference type="GO" id="GO:0010045">
    <property type="term" value="P:response to nickel cation"/>
    <property type="evidence" value="ECO:0007669"/>
    <property type="project" value="InterPro"/>
</dbReference>
<dbReference type="Gene3D" id="1.10.1220.10">
    <property type="entry name" value="Met repressor-like"/>
    <property type="match status" value="1"/>
</dbReference>
<keyword evidence="4" id="KW-0479">Metal-binding</keyword>
<evidence type="ECO:0000256" key="7">
    <source>
        <dbReference type="ARBA" id="ARBA00023163"/>
    </source>
</evidence>
<evidence type="ECO:0000256" key="6">
    <source>
        <dbReference type="ARBA" id="ARBA00023125"/>
    </source>
</evidence>
<evidence type="ECO:0000256" key="1">
    <source>
        <dbReference type="ARBA" id="ARBA00001967"/>
    </source>
</evidence>
<feature type="domain" description="Transcription factor NikR nickel binding C-terminal" evidence="9">
    <location>
        <begin position="56"/>
        <end position="131"/>
    </location>
</feature>
<organism evidence="10">
    <name type="scientific">marine sediment metagenome</name>
    <dbReference type="NCBI Taxonomy" id="412755"/>
    <lineage>
        <taxon>unclassified sequences</taxon>
        <taxon>metagenomes</taxon>
        <taxon>ecological metagenomes</taxon>
    </lineage>
</organism>
<name>X0TC85_9ZZZZ</name>
<evidence type="ECO:0000313" key="10">
    <source>
        <dbReference type="EMBL" id="GAF85802.1"/>
    </source>
</evidence>
<keyword evidence="3" id="KW-0533">Nickel</keyword>
<dbReference type="CDD" id="cd22231">
    <property type="entry name" value="RHH_NikR_HicB-like"/>
    <property type="match status" value="1"/>
</dbReference>
<dbReference type="SUPFAM" id="SSF55021">
    <property type="entry name" value="ACT-like"/>
    <property type="match status" value="1"/>
</dbReference>
<proteinExistence type="inferred from homology"/>
<dbReference type="EMBL" id="BARS01001208">
    <property type="protein sequence ID" value="GAF85802.1"/>
    <property type="molecule type" value="Genomic_DNA"/>
</dbReference>
<comment type="caution">
    <text evidence="10">The sequence shown here is derived from an EMBL/GenBank/DDBJ whole genome shotgun (WGS) entry which is preliminary data.</text>
</comment>
<dbReference type="InterPro" id="IPR002145">
    <property type="entry name" value="CopG"/>
</dbReference>
<dbReference type="Pfam" id="PF01402">
    <property type="entry name" value="RHH_1"/>
    <property type="match status" value="1"/>
</dbReference>
<sequence>MKQVERIGVSLDKKLLSMFDKLISKQGYENRSEAIRDLIRRQLSSERLSNPKAKAVAAIFLVYDHHSTKLTEKLISLQHSHLLQTISSMHIHLDEHDCLEVIVLRGCVGEINKMAENILSIKGVKLGRSSLVATEQA</sequence>
<dbReference type="InterPro" id="IPR027271">
    <property type="entry name" value="Acetolactate_synth/TF_NikR_C"/>
</dbReference>
<dbReference type="GO" id="GO:0003677">
    <property type="term" value="F:DNA binding"/>
    <property type="evidence" value="ECO:0007669"/>
    <property type="project" value="UniProtKB-KW"/>
</dbReference>
<dbReference type="NCBIfam" id="NF002815">
    <property type="entry name" value="PRK02967.1"/>
    <property type="match status" value="1"/>
</dbReference>
<comment type="similarity">
    <text evidence="2">Belongs to the transcriptional regulatory CopG/NikR family.</text>
</comment>
<dbReference type="Gene3D" id="3.30.70.1150">
    <property type="entry name" value="ACT-like. Chain A, domain 2"/>
    <property type="match status" value="1"/>
</dbReference>
<dbReference type="SUPFAM" id="SSF47598">
    <property type="entry name" value="Ribbon-helix-helix"/>
    <property type="match status" value="1"/>
</dbReference>
<evidence type="ECO:0000256" key="4">
    <source>
        <dbReference type="ARBA" id="ARBA00022723"/>
    </source>
</evidence>
<evidence type="ECO:0000256" key="5">
    <source>
        <dbReference type="ARBA" id="ARBA00023015"/>
    </source>
</evidence>
<keyword evidence="7" id="KW-0804">Transcription</keyword>
<dbReference type="PANTHER" id="PTHR34719:SF2">
    <property type="entry name" value="NICKEL-RESPONSIVE REGULATOR"/>
    <property type="match status" value="1"/>
</dbReference>
<protein>
    <recommendedName>
        <fullName evidence="11">Nickel-responsive regulator</fullName>
    </recommendedName>
</protein>
<dbReference type="GO" id="GO:0006355">
    <property type="term" value="P:regulation of DNA-templated transcription"/>
    <property type="evidence" value="ECO:0007669"/>
    <property type="project" value="InterPro"/>
</dbReference>
<reference evidence="10" key="1">
    <citation type="journal article" date="2014" name="Front. Microbiol.">
        <title>High frequency of phylogenetically diverse reductive dehalogenase-homologous genes in deep subseafloor sedimentary metagenomes.</title>
        <authorList>
            <person name="Kawai M."/>
            <person name="Futagami T."/>
            <person name="Toyoda A."/>
            <person name="Takaki Y."/>
            <person name="Nishi S."/>
            <person name="Hori S."/>
            <person name="Arai W."/>
            <person name="Tsubouchi T."/>
            <person name="Morono Y."/>
            <person name="Uchiyama I."/>
            <person name="Ito T."/>
            <person name="Fujiyama A."/>
            <person name="Inagaki F."/>
            <person name="Takami H."/>
        </authorList>
    </citation>
    <scope>NUCLEOTIDE SEQUENCE</scope>
    <source>
        <strain evidence="10">Expedition CK06-06</strain>
    </source>
</reference>
<evidence type="ECO:0008006" key="11">
    <source>
        <dbReference type="Google" id="ProtNLM"/>
    </source>
</evidence>
<dbReference type="InterPro" id="IPR014864">
    <property type="entry name" value="TF_NikR_Ni-bd_C"/>
</dbReference>
<evidence type="ECO:0000256" key="2">
    <source>
        <dbReference type="ARBA" id="ARBA00008478"/>
    </source>
</evidence>
<feature type="domain" description="Ribbon-helix-helix protein CopG" evidence="8">
    <location>
        <begin position="5"/>
        <end position="43"/>
    </location>
</feature>
<dbReference type="NCBIfam" id="NF003381">
    <property type="entry name" value="PRK04460.1"/>
    <property type="match status" value="1"/>
</dbReference>
<evidence type="ECO:0000256" key="3">
    <source>
        <dbReference type="ARBA" id="ARBA00022596"/>
    </source>
</evidence>